<feature type="compositionally biased region" description="Polar residues" evidence="1">
    <location>
        <begin position="1"/>
        <end position="15"/>
    </location>
</feature>
<feature type="region of interest" description="Disordered" evidence="1">
    <location>
        <begin position="1"/>
        <end position="80"/>
    </location>
</feature>
<protein>
    <submittedName>
        <fullName evidence="2">Uncharacterized protein</fullName>
    </submittedName>
</protein>
<proteinExistence type="predicted"/>
<sequence>MEASSSSLQKSNNENAKARRPQRSGNAGAGGQINRLSRSARRTGGSKTNRGPPPKMSTGGGVSSYVIVDPITLLQRDDTS</sequence>
<accession>A0ABP0Y070</accession>
<evidence type="ECO:0000313" key="2">
    <source>
        <dbReference type="EMBL" id="CAK9313804.1"/>
    </source>
</evidence>
<dbReference type="Proteomes" id="UP001642487">
    <property type="component" value="Chromosome 11"/>
</dbReference>
<dbReference type="EMBL" id="OZ021745">
    <property type="protein sequence ID" value="CAK9313804.1"/>
    <property type="molecule type" value="Genomic_DNA"/>
</dbReference>
<evidence type="ECO:0000313" key="3">
    <source>
        <dbReference type="Proteomes" id="UP001642487"/>
    </source>
</evidence>
<name>A0ABP0Y070_9ROSI</name>
<gene>
    <name evidence="2" type="ORF">CITCOLO1_LOCUS5540</name>
</gene>
<keyword evidence="3" id="KW-1185">Reference proteome</keyword>
<reference evidence="2 3" key="1">
    <citation type="submission" date="2024-03" db="EMBL/GenBank/DDBJ databases">
        <authorList>
            <person name="Gkanogiannis A."/>
            <person name="Becerra Lopez-Lavalle L."/>
        </authorList>
    </citation>
    <scope>NUCLEOTIDE SEQUENCE [LARGE SCALE GENOMIC DNA]</scope>
</reference>
<organism evidence="2 3">
    <name type="scientific">Citrullus colocynthis</name>
    <name type="common">colocynth</name>
    <dbReference type="NCBI Taxonomy" id="252529"/>
    <lineage>
        <taxon>Eukaryota</taxon>
        <taxon>Viridiplantae</taxon>
        <taxon>Streptophyta</taxon>
        <taxon>Embryophyta</taxon>
        <taxon>Tracheophyta</taxon>
        <taxon>Spermatophyta</taxon>
        <taxon>Magnoliopsida</taxon>
        <taxon>eudicotyledons</taxon>
        <taxon>Gunneridae</taxon>
        <taxon>Pentapetalae</taxon>
        <taxon>rosids</taxon>
        <taxon>fabids</taxon>
        <taxon>Cucurbitales</taxon>
        <taxon>Cucurbitaceae</taxon>
        <taxon>Benincaseae</taxon>
        <taxon>Citrullus</taxon>
    </lineage>
</organism>
<evidence type="ECO:0000256" key="1">
    <source>
        <dbReference type="SAM" id="MobiDB-lite"/>
    </source>
</evidence>